<evidence type="ECO:0000313" key="3">
    <source>
        <dbReference type="Proteomes" id="UP000632849"/>
    </source>
</evidence>
<keyword evidence="3" id="KW-1185">Reference proteome</keyword>
<sequence length="52" mass="5742">MQGRAPEGDPGAGERLPPEDGRAWRITHEHVSIPIDPATMRIWVPSDKDQPA</sequence>
<organism evidence="2 3">
    <name type="scientific">Streptomyces filamentosus</name>
    <name type="common">Streptomyces roseosporus</name>
    <dbReference type="NCBI Taxonomy" id="67294"/>
    <lineage>
        <taxon>Bacteria</taxon>
        <taxon>Bacillati</taxon>
        <taxon>Actinomycetota</taxon>
        <taxon>Actinomycetes</taxon>
        <taxon>Kitasatosporales</taxon>
        <taxon>Streptomycetaceae</taxon>
        <taxon>Streptomyces</taxon>
    </lineage>
</organism>
<dbReference type="Proteomes" id="UP000632849">
    <property type="component" value="Unassembled WGS sequence"/>
</dbReference>
<dbReference type="AlphaFoldDB" id="A0A919EQH8"/>
<evidence type="ECO:0000256" key="1">
    <source>
        <dbReference type="SAM" id="MobiDB-lite"/>
    </source>
</evidence>
<feature type="region of interest" description="Disordered" evidence="1">
    <location>
        <begin position="1"/>
        <end position="21"/>
    </location>
</feature>
<reference evidence="2" key="1">
    <citation type="journal article" date="2014" name="Int. J. Syst. Evol. Microbiol.">
        <title>Complete genome sequence of Corynebacterium casei LMG S-19264T (=DSM 44701T), isolated from a smear-ripened cheese.</title>
        <authorList>
            <consortium name="US DOE Joint Genome Institute (JGI-PGF)"/>
            <person name="Walter F."/>
            <person name="Albersmeier A."/>
            <person name="Kalinowski J."/>
            <person name="Ruckert C."/>
        </authorList>
    </citation>
    <scope>NUCLEOTIDE SEQUENCE</scope>
    <source>
        <strain evidence="2">JCM 4122</strain>
    </source>
</reference>
<accession>A0A919EQH8</accession>
<gene>
    <name evidence="2" type="ORF">GCM10017667_44900</name>
</gene>
<proteinExistence type="predicted"/>
<name>A0A919EQH8_STRFL</name>
<evidence type="ECO:0000313" key="2">
    <source>
        <dbReference type="EMBL" id="GHG08093.1"/>
    </source>
</evidence>
<reference evidence="2" key="2">
    <citation type="submission" date="2020-09" db="EMBL/GenBank/DDBJ databases">
        <authorList>
            <person name="Sun Q."/>
            <person name="Ohkuma M."/>
        </authorList>
    </citation>
    <scope>NUCLEOTIDE SEQUENCE</scope>
    <source>
        <strain evidence="2">JCM 4122</strain>
    </source>
</reference>
<dbReference type="EMBL" id="BNBE01000002">
    <property type="protein sequence ID" value="GHG08093.1"/>
    <property type="molecule type" value="Genomic_DNA"/>
</dbReference>
<comment type="caution">
    <text evidence="2">The sequence shown here is derived from an EMBL/GenBank/DDBJ whole genome shotgun (WGS) entry which is preliminary data.</text>
</comment>
<protein>
    <submittedName>
        <fullName evidence="2">Uncharacterized protein</fullName>
    </submittedName>
</protein>